<organism evidence="1 2">
    <name type="scientific">Alteromonas hispanica</name>
    <dbReference type="NCBI Taxonomy" id="315421"/>
    <lineage>
        <taxon>Bacteria</taxon>
        <taxon>Pseudomonadati</taxon>
        <taxon>Pseudomonadota</taxon>
        <taxon>Gammaproteobacteria</taxon>
        <taxon>Alteromonadales</taxon>
        <taxon>Alteromonadaceae</taxon>
        <taxon>Alteromonas/Salinimonas group</taxon>
        <taxon>Alteromonas</taxon>
    </lineage>
</organism>
<dbReference type="GO" id="GO:0047355">
    <property type="term" value="F:CDP-glycerol glycerophosphotransferase activity"/>
    <property type="evidence" value="ECO:0007669"/>
    <property type="project" value="InterPro"/>
</dbReference>
<evidence type="ECO:0000313" key="2">
    <source>
        <dbReference type="Proteomes" id="UP000478837"/>
    </source>
</evidence>
<keyword evidence="1" id="KW-0808">Transferase</keyword>
<dbReference type="Proteomes" id="UP000478837">
    <property type="component" value="Unassembled WGS sequence"/>
</dbReference>
<reference evidence="1 2" key="1">
    <citation type="submission" date="2020-01" db="EMBL/GenBank/DDBJ databases">
        <title>Genomes of bacteria type strains.</title>
        <authorList>
            <person name="Chen J."/>
            <person name="Zhu S."/>
            <person name="Yang J."/>
        </authorList>
    </citation>
    <scope>NUCLEOTIDE SEQUENCE [LARGE SCALE GENOMIC DNA]</scope>
    <source>
        <strain evidence="1 2">LMG 22958</strain>
    </source>
</reference>
<gene>
    <name evidence="1" type="ORF">GTW09_17125</name>
</gene>
<accession>A0A6L9MZT4</accession>
<dbReference type="GO" id="GO:0016020">
    <property type="term" value="C:membrane"/>
    <property type="evidence" value="ECO:0007669"/>
    <property type="project" value="InterPro"/>
</dbReference>
<proteinExistence type="predicted"/>
<keyword evidence="2" id="KW-1185">Reference proteome</keyword>
<sequence length="357" mass="41091">MTKSVIFDVQHLYYLPQYFPVANALKESGVEVEFVLHPEPGYDEVKTQKLDADGFQYHFIPDECTTLSFYQTRRVDWIIFGNVPPFSAADKSTLHAKLALMQHGIGPKACYYSVSEYPFDVRFVKGESRLTRLKALFPTKKFVDTGYAKLDPIFAGTPPPKTIDQLGLDSDKPTILYAPTFFPSSIEKFKKDWPQTLQMYNLIIMPHFFSMTKKKYRNQKEKIERWASFDNVYVANKHEFCLVSFMQIADVMLSDASSAIFEFAAIDKPVVWCDFSQTRWSYSGLFKFRLKKRLDSDLSLFNDIAHRATSPNCANKLIAQCVQSPQKKSETRQTITNKMVGKKDGQCSQRIAQYLIQ</sequence>
<dbReference type="Gene3D" id="3.40.50.12580">
    <property type="match status" value="1"/>
</dbReference>
<comment type="caution">
    <text evidence="1">The sequence shown here is derived from an EMBL/GenBank/DDBJ whole genome shotgun (WGS) entry which is preliminary data.</text>
</comment>
<dbReference type="InterPro" id="IPR043148">
    <property type="entry name" value="TagF_C"/>
</dbReference>
<dbReference type="AlphaFoldDB" id="A0A6L9MZT4"/>
<dbReference type="Pfam" id="PF04464">
    <property type="entry name" value="Glyphos_transf"/>
    <property type="match status" value="1"/>
</dbReference>
<name>A0A6L9MZT4_9ALTE</name>
<dbReference type="RefSeq" id="WP_163112839.1">
    <property type="nucleotide sequence ID" value="NZ_JAAAWP010000017.1"/>
</dbReference>
<dbReference type="SUPFAM" id="SSF53756">
    <property type="entry name" value="UDP-Glycosyltransferase/glycogen phosphorylase"/>
    <property type="match status" value="1"/>
</dbReference>
<dbReference type="InterPro" id="IPR007554">
    <property type="entry name" value="Glycerophosphate_synth"/>
</dbReference>
<protein>
    <submittedName>
        <fullName evidence="1">CDP-glycerol--poly(Glycerophosphate) glycerophosphotransferase</fullName>
    </submittedName>
</protein>
<evidence type="ECO:0000313" key="1">
    <source>
        <dbReference type="EMBL" id="NDW23240.1"/>
    </source>
</evidence>
<dbReference type="EMBL" id="JAAAWP010000017">
    <property type="protein sequence ID" value="NDW23240.1"/>
    <property type="molecule type" value="Genomic_DNA"/>
</dbReference>